<proteinExistence type="predicted"/>
<keyword evidence="3" id="KW-1185">Reference proteome</keyword>
<accession>A0A7W8UFJ4</accession>
<evidence type="ECO:0000256" key="1">
    <source>
        <dbReference type="SAM" id="Phobius"/>
    </source>
</evidence>
<reference evidence="2 3" key="1">
    <citation type="submission" date="2020-08" db="EMBL/GenBank/DDBJ databases">
        <title>Genomic Encyclopedia of Type Strains, Phase IV (KMG-V): Genome sequencing to study the core and pangenomes of soil and plant-associated prokaryotes.</title>
        <authorList>
            <person name="Whitman W."/>
        </authorList>
    </citation>
    <scope>NUCLEOTIDE SEQUENCE [LARGE SCALE GENOMIC DNA]</scope>
    <source>
        <strain evidence="2 3">SEMIA 4084</strain>
    </source>
</reference>
<evidence type="ECO:0000313" key="3">
    <source>
        <dbReference type="Proteomes" id="UP000585507"/>
    </source>
</evidence>
<organism evidence="2 3">
    <name type="scientific">Rhizobium giardinii</name>
    <dbReference type="NCBI Taxonomy" id="56731"/>
    <lineage>
        <taxon>Bacteria</taxon>
        <taxon>Pseudomonadati</taxon>
        <taxon>Pseudomonadota</taxon>
        <taxon>Alphaproteobacteria</taxon>
        <taxon>Hyphomicrobiales</taxon>
        <taxon>Rhizobiaceae</taxon>
        <taxon>Rhizobium/Agrobacterium group</taxon>
        <taxon>Rhizobium</taxon>
    </lineage>
</organism>
<feature type="transmembrane region" description="Helical" evidence="1">
    <location>
        <begin position="6"/>
        <end position="31"/>
    </location>
</feature>
<comment type="caution">
    <text evidence="2">The sequence shown here is derived from an EMBL/GenBank/DDBJ whole genome shotgun (WGS) entry which is preliminary data.</text>
</comment>
<keyword evidence="1" id="KW-0472">Membrane</keyword>
<dbReference type="AlphaFoldDB" id="A0A7W8UFJ4"/>
<gene>
    <name evidence="2" type="ORF">GGD55_005141</name>
</gene>
<name>A0A7W8UFJ4_9HYPH</name>
<dbReference type="EMBL" id="JACHBK010000013">
    <property type="protein sequence ID" value="MBB5538411.1"/>
    <property type="molecule type" value="Genomic_DNA"/>
</dbReference>
<protein>
    <submittedName>
        <fullName evidence="2">Uncharacterized protein</fullName>
    </submittedName>
</protein>
<keyword evidence="1" id="KW-1133">Transmembrane helix</keyword>
<keyword evidence="1" id="KW-0812">Transmembrane</keyword>
<sequence>MFKSSLPVVSVVTFLIKSSPVLSLIFVAYFAMR</sequence>
<evidence type="ECO:0000313" key="2">
    <source>
        <dbReference type="EMBL" id="MBB5538411.1"/>
    </source>
</evidence>
<dbReference type="Proteomes" id="UP000585507">
    <property type="component" value="Unassembled WGS sequence"/>
</dbReference>